<comment type="caution">
    <text evidence="1">The sequence shown here is derived from an EMBL/GenBank/DDBJ whole genome shotgun (WGS) entry which is preliminary data.</text>
</comment>
<evidence type="ECO:0000313" key="1">
    <source>
        <dbReference type="EMBL" id="EZH73055.1"/>
    </source>
</evidence>
<dbReference type="Proteomes" id="UP000023541">
    <property type="component" value="Unassembled WGS sequence"/>
</dbReference>
<evidence type="ECO:0008006" key="3">
    <source>
        <dbReference type="Google" id="ProtNLM"/>
    </source>
</evidence>
<dbReference type="InterPro" id="IPR021272">
    <property type="entry name" value="DUF2851"/>
</dbReference>
<evidence type="ECO:0000313" key="2">
    <source>
        <dbReference type="Proteomes" id="UP000023541"/>
    </source>
</evidence>
<dbReference type="AlphaFoldDB" id="A0A023BSW1"/>
<gene>
    <name evidence="1" type="ORF">ATO12_18745</name>
</gene>
<dbReference type="RefSeq" id="WP_034243520.1">
    <property type="nucleotide sequence ID" value="NZ_AQRA01000006.1"/>
</dbReference>
<sequence>MTEDFLQYLWKYKKFGFVDLRTTRHEELILQQVGTHNIESSGPDFFDARLIIQGQKWAGNVEVHIRSSDWYVHNHENDPAYDNVILHVVWEDDVEVYRKDNSIIPTLQLKEYIREELLIRYKKLFDKSAQQWISCDRQLPEVSRFMLSNWQERLYLERLEKKSTLILKLLNDSANNWEAVLFKLLSKNFGLKTNGAAFFSLANSIDFVVLRKCRGQLEELEALFFGQAGFLEVDIEGEYFNTLKREYQFLKNKYQLSTGRVEPFHFFRLRPPNFPTIRLAQLAILYFENHQLFSKVINSNKIEDFYALFAVETSKFWQNHYTFEKESKTSKKKLTKAFIDLLLINTIIPIKFVYARSVGQNPEEDIFELITKLPFEKNSIISNFTDLNVPIENAMHSQAMIQLKNTYCDQKACLKCAIGNYLLNGEENLG</sequence>
<proteinExistence type="predicted"/>
<dbReference type="STRING" id="1317122.ATO12_18745"/>
<dbReference type="EMBL" id="AQRA01000006">
    <property type="protein sequence ID" value="EZH73055.1"/>
    <property type="molecule type" value="Genomic_DNA"/>
</dbReference>
<dbReference type="eggNOG" id="ENOG502Z7XW">
    <property type="taxonomic scope" value="Bacteria"/>
</dbReference>
<reference evidence="1 2" key="1">
    <citation type="submission" date="2014-04" db="EMBL/GenBank/DDBJ databases">
        <title>Aquimarina sp. 22II-S11-z7 Genome Sequencing.</title>
        <authorList>
            <person name="Lai Q."/>
        </authorList>
    </citation>
    <scope>NUCLEOTIDE SEQUENCE [LARGE SCALE GENOMIC DNA]</scope>
    <source>
        <strain evidence="1 2">22II-S11-z7</strain>
    </source>
</reference>
<name>A0A023BSW1_9FLAO</name>
<dbReference type="OrthoDB" id="1005072at2"/>
<dbReference type="Pfam" id="PF11013">
    <property type="entry name" value="DUF2851"/>
    <property type="match status" value="1"/>
</dbReference>
<keyword evidence="2" id="KW-1185">Reference proteome</keyword>
<organism evidence="1 2">
    <name type="scientific">Aquimarina atlantica</name>
    <dbReference type="NCBI Taxonomy" id="1317122"/>
    <lineage>
        <taxon>Bacteria</taxon>
        <taxon>Pseudomonadati</taxon>
        <taxon>Bacteroidota</taxon>
        <taxon>Flavobacteriia</taxon>
        <taxon>Flavobacteriales</taxon>
        <taxon>Flavobacteriaceae</taxon>
        <taxon>Aquimarina</taxon>
    </lineage>
</organism>
<accession>A0A023BSW1</accession>
<protein>
    <recommendedName>
        <fullName evidence="3">DUF2851 domain-containing protein</fullName>
    </recommendedName>
</protein>